<evidence type="ECO:0000313" key="12">
    <source>
        <dbReference type="EMBL" id="KRX10468.1"/>
    </source>
</evidence>
<evidence type="ECO:0000259" key="10">
    <source>
        <dbReference type="Pfam" id="PF16417"/>
    </source>
</evidence>
<evidence type="ECO:0000313" key="13">
    <source>
        <dbReference type="Proteomes" id="UP000054937"/>
    </source>
</evidence>
<evidence type="ECO:0000256" key="6">
    <source>
        <dbReference type="SAM" id="Coils"/>
    </source>
</evidence>
<dbReference type="Gene3D" id="1.25.40.180">
    <property type="match status" value="1"/>
</dbReference>
<feature type="domain" description="CCR4-NOT transcription complex subunit 1 HEAT repeat" evidence="11">
    <location>
        <begin position="496"/>
        <end position="620"/>
    </location>
</feature>
<gene>
    <name evidence="12" type="ORF">PPERSA_08770</name>
</gene>
<feature type="coiled-coil region" evidence="6">
    <location>
        <begin position="629"/>
        <end position="656"/>
    </location>
</feature>
<keyword evidence="2" id="KW-0678">Repressor</keyword>
<reference evidence="12 13" key="1">
    <citation type="journal article" date="2015" name="Sci. Rep.">
        <title>Genome of the facultative scuticociliatosis pathogen Pseudocohnilembus persalinus provides insight into its virulence through horizontal gene transfer.</title>
        <authorList>
            <person name="Xiong J."/>
            <person name="Wang G."/>
            <person name="Cheng J."/>
            <person name="Tian M."/>
            <person name="Pan X."/>
            <person name="Warren A."/>
            <person name="Jiang C."/>
            <person name="Yuan D."/>
            <person name="Miao W."/>
        </authorList>
    </citation>
    <scope>NUCLEOTIDE SEQUENCE [LARGE SCALE GENOMIC DNA]</scope>
    <source>
        <strain evidence="12">36N120E</strain>
    </source>
</reference>
<evidence type="ECO:0000259" key="8">
    <source>
        <dbReference type="Pfam" id="PF12842"/>
    </source>
</evidence>
<dbReference type="PANTHER" id="PTHR13162">
    <property type="entry name" value="CCR4-NOT TRANSCRIPTION COMPLEX"/>
    <property type="match status" value="1"/>
</dbReference>
<dbReference type="InterPro" id="IPR007196">
    <property type="entry name" value="CCR4-Not_Not1_C"/>
</dbReference>
<feature type="domain" description="CCR4-NOT transcription complex subunit 1" evidence="8">
    <location>
        <begin position="1292"/>
        <end position="1422"/>
    </location>
</feature>
<feature type="domain" description="CCR4-NOT transcription complex subunit 1 TTP binding" evidence="10">
    <location>
        <begin position="675"/>
        <end position="815"/>
    </location>
</feature>
<dbReference type="Pfam" id="PF12842">
    <property type="entry name" value="DUF3819"/>
    <property type="match status" value="1"/>
</dbReference>
<dbReference type="Pfam" id="PF16417">
    <property type="entry name" value="CNOT1_TTP_bind"/>
    <property type="match status" value="1"/>
</dbReference>
<keyword evidence="13" id="KW-1185">Reference proteome</keyword>
<dbReference type="InterPro" id="IPR032194">
    <property type="entry name" value="CNOT1_HEAT"/>
</dbReference>
<organism evidence="12 13">
    <name type="scientific">Pseudocohnilembus persalinus</name>
    <name type="common">Ciliate</name>
    <dbReference type="NCBI Taxonomy" id="266149"/>
    <lineage>
        <taxon>Eukaryota</taxon>
        <taxon>Sar</taxon>
        <taxon>Alveolata</taxon>
        <taxon>Ciliophora</taxon>
        <taxon>Intramacronucleata</taxon>
        <taxon>Oligohymenophorea</taxon>
        <taxon>Scuticociliatia</taxon>
        <taxon>Philasterida</taxon>
        <taxon>Pseudocohnilembidae</taxon>
        <taxon>Pseudocohnilembus</taxon>
    </lineage>
</organism>
<sequence>MNNYTSNPSQSAYLQLKTLIGTLVNKKTIKQIKSEVQEVIQNLGYEGEKYFFLCLLEQMEQGKEKTLNSIKAQLFCQQLEEYGLNNPYSKLPDYFSSIIEQVCGKETSASQYVNNLSKQLKIQLPLQIILAMSLLLSANQRTQKEGVQLLKEKLKEYFELNKPHIFPDNQLSLLFYLIRVNPELKNLYSEVDFLVQTNKENKGNEFKVLMGNGDAISQLKADEQNLEELNKQEQLISPAEILIDLGPACTQNLKQMENTFSGFEWNEEQIFQCVMHICSKESVNEDGSDRTANNLFVALQKNDIEEWNKITNNNEEQDSKKEVQWNLPVFIQFCQNHIKGLSWKNVMRRFDRSGLKFENKEVFINMFKFFKLVKEKHNFQWPQVIFTSKWIHSSSQIHFLSTMLTIGEPDLVLWNELDKRICTLEFNQNLNYQNIAPSLQFWACLDLLELLVELSSGDFLVEIRNLFEIPIQKCPDVLIVSLSQLRVNKGNQLLDELFSELFPQYLTNNASSMNIIECIWKNNEELLISAICELYKRESKKENTSLNLSRVLDITQNISDSLMKVANWDDYDFSVHLGILAGKREYLHFDIWLQDRLKNVGDKFITALLQYTNEYVVEPIQHFKVQNPQSNSEELINKYENILEKAQLNIQLLTIIFESLITVKQSISEVNLEILKNQYQFLRQVFPKMTPNNVGNEDETEKIANGYFKQVYNKNISLESFISTVKGFKNSSGTQDREVYACMITGLLDEIRFHENYPDYELNLTGDIFGKIIANELIDNKPLAIALDCIVQSLAKNSKKRIQFGIRALQQLEEKCPQEDLKFVNDLILVLAKNFDILKIYADKIERVLKAWKAQGVKIDEKFLQQYVIFAQNLKNNNINLAQQQQVYQGLQDRTIQNQEYYNKLQQQQGQQLPINQQQAGVLKMPQQVQQQQNMYQPGQPIPGNQPQMMYPQGMQNLPQQQYPQAANTQNQQQQYYGQQQGAMGIVDQMGQKNTENGSMPRSLEKEIDFKNNQFRDKTFDAVVKKTLEETEPLTYDQIKQSIRDSIQFMLNTVSLANVDDKARELKNILKDQLLQAYWSKHFVASKGFEQIQYEIIIILLTKADQKQIFNRVINLSLNLLKRIMMLEKGFTSDEKKKLKNLGSLIGNFTLKRNKPITYEYMNLKNFIADCSQDKTKLEKVIPIVCKILDCAKNSCFTYKSPWLNPILSLLEEIKRKEDTKTSIKSEIYILFQGLGVPGDGHGLTVNDYLETRSEEQKKFEKAPPKLSNPNLPQLVHVNEQCAQSLGLSVQDLRILIAKALDLAMNDILHQYLEKLSKTIIKTIKEIGLKDFQFERDFQVLLKAFGSMLQKVCNNLTLVVVREPLQKNLDLKLVNILEDKIVKNPDNIQQIKAIIELIVKENLDQGCKLIKSQVSDRSYQEFLNDPVILKACEDKSLQKDSIQIRPELQKQYDFFSFLPEQLRPKFESSIDDLKIYDDYAINIRKKERVINSNEEINSQYRRLLQELSEFRGENDNREKQEQLFLQVKSLVVPICQDAEQSASLVKFTFFFISKIQAHFTLKIIIEVLRLFKNNCKEKVVVNAFFQFVTSLPKAENLIFLRNYMNYFLTLDLYSLQEYNQMTYFFCQKMNTLQVLSFFVNNIDNLIQKYKVYTVQNFQEVIEYFRQTYFNNLIKQKSINQLNQQYCEQIEEFFKKYIKFPSGNSLNAGRKIKTSEDLQKNIESYKQIFESLDHVFCALAKENLEEWLQLKTESQISNYIKKLETEVLPKEDDNIQKFFIYVMDICIIYAMDSVDQNNEVNKFENLDLSYIDSFSKLIVIILKAAKNIDKNELLEKICDSILIVLTKWHENTQVPFNQRPFFKLIMNLIYDINRQEYQFQEQEVLNMYIQLTNLFIKLQPINYPGFSYSWLKLISDRYFIYPLLKNTKYWQHYQQLIVCLLKVNSEIVTDETIEIESIQCFYKGSLRVLLILLHDFADFLSQHAIIFCDVISNQLMQVKNIILASFPKNVRPPDPSSSTLNLDTIDENTKTPDIYYPDLQFNLRETNLMQFIEGYIQSSSQNSLINIMNIFEQKNNNIKVINALILYLPNLVNKKEKAFELLNEIINKSSQELREILLNSIVNNIRFPNLYTYFYIKYILSQFEDQSKMQIQDQIFRIISERLVVDKPHPWGVLFTYFNLIRSNKYFFNSREKETIKNQILKQIYPNIDSGNSQQNQQQQQSQQQQQNQQQIQMQQQFQQQQQLLQQQQYYQQQQRYQQMQQQGQNYQ</sequence>
<evidence type="ECO:0000256" key="4">
    <source>
        <dbReference type="ARBA" id="ARBA00023163"/>
    </source>
</evidence>
<comment type="subcellular location">
    <subcellularLocation>
        <location evidence="1">Nucleus</location>
    </subcellularLocation>
</comment>
<dbReference type="InterPro" id="IPR024557">
    <property type="entry name" value="CNOT1_dom_4"/>
</dbReference>
<evidence type="ECO:0000256" key="1">
    <source>
        <dbReference type="ARBA" id="ARBA00004123"/>
    </source>
</evidence>
<dbReference type="GO" id="GO:0000932">
    <property type="term" value="C:P-body"/>
    <property type="evidence" value="ECO:0007669"/>
    <property type="project" value="TreeGrafter"/>
</dbReference>
<evidence type="ECO:0000259" key="9">
    <source>
        <dbReference type="Pfam" id="PF16415"/>
    </source>
</evidence>
<dbReference type="PANTHER" id="PTHR13162:SF8">
    <property type="entry name" value="CCR4-NOT TRANSCRIPTION COMPLEX SUBUNIT 1"/>
    <property type="match status" value="1"/>
</dbReference>
<evidence type="ECO:0000256" key="3">
    <source>
        <dbReference type="ARBA" id="ARBA00023015"/>
    </source>
</evidence>
<keyword evidence="3" id="KW-0805">Transcription regulation</keyword>
<evidence type="ECO:0000256" key="2">
    <source>
        <dbReference type="ARBA" id="ARBA00022491"/>
    </source>
</evidence>
<dbReference type="Pfam" id="PF16418">
    <property type="entry name" value="CNOT1_HEAT"/>
    <property type="match status" value="1"/>
</dbReference>
<proteinExistence type="predicted"/>
<keyword evidence="4" id="KW-0804">Transcription</keyword>
<dbReference type="EMBL" id="LDAU01000027">
    <property type="protein sequence ID" value="KRX10468.1"/>
    <property type="molecule type" value="Genomic_DNA"/>
</dbReference>
<dbReference type="Pfam" id="PF04054">
    <property type="entry name" value="Not1"/>
    <property type="match status" value="1"/>
</dbReference>
<dbReference type="OrthoDB" id="1933107at2759"/>
<dbReference type="Gene3D" id="1.25.40.840">
    <property type="entry name" value="CCR4-NOT transcription complex subunit 1 TTP binding domain"/>
    <property type="match status" value="1"/>
</dbReference>
<dbReference type="GO" id="GO:0005634">
    <property type="term" value="C:nucleus"/>
    <property type="evidence" value="ECO:0007669"/>
    <property type="project" value="UniProtKB-SubCell"/>
</dbReference>
<dbReference type="InterPro" id="IPR032193">
    <property type="entry name" value="CNOT1_TTP_bind"/>
</dbReference>
<dbReference type="GO" id="GO:0060090">
    <property type="term" value="F:molecular adaptor activity"/>
    <property type="evidence" value="ECO:0007669"/>
    <property type="project" value="TreeGrafter"/>
</dbReference>
<dbReference type="InParanoid" id="A0A0V0R7J9"/>
<dbReference type="InterPro" id="IPR040398">
    <property type="entry name" value="Not1"/>
</dbReference>
<dbReference type="FunCoup" id="A0A0V0R7J9">
    <property type="interactions" value="437"/>
</dbReference>
<dbReference type="GO" id="GO:0000288">
    <property type="term" value="P:nuclear-transcribed mRNA catabolic process, deadenylation-dependent decay"/>
    <property type="evidence" value="ECO:0007669"/>
    <property type="project" value="TreeGrafter"/>
</dbReference>
<keyword evidence="6" id="KW-0175">Coiled coil</keyword>
<evidence type="ECO:0000256" key="5">
    <source>
        <dbReference type="ARBA" id="ARBA00023242"/>
    </source>
</evidence>
<dbReference type="Pfam" id="PF16415">
    <property type="entry name" value="CNOT1_CAF1_bind"/>
    <property type="match status" value="1"/>
</dbReference>
<dbReference type="Proteomes" id="UP000054937">
    <property type="component" value="Unassembled WGS sequence"/>
</dbReference>
<protein>
    <submittedName>
        <fullName evidence="12">Uncharacterized protein</fullName>
    </submittedName>
</protein>
<keyword evidence="5" id="KW-0539">Nucleus</keyword>
<dbReference type="Gene3D" id="1.25.40.790">
    <property type="match status" value="1"/>
</dbReference>
<name>A0A0V0R7J9_PSEPJ</name>
<feature type="coiled-coil region" evidence="6">
    <location>
        <begin position="1486"/>
        <end position="1520"/>
    </location>
</feature>
<accession>A0A0V0R7J9</accession>
<evidence type="ECO:0000259" key="11">
    <source>
        <dbReference type="Pfam" id="PF16418"/>
    </source>
</evidence>
<comment type="caution">
    <text evidence="12">The sequence shown here is derived from an EMBL/GenBank/DDBJ whole genome shotgun (WGS) entry which is preliminary data.</text>
</comment>
<dbReference type="GO" id="GO:0017148">
    <property type="term" value="P:negative regulation of translation"/>
    <property type="evidence" value="ECO:0007669"/>
    <property type="project" value="InterPro"/>
</dbReference>
<dbReference type="InterPro" id="IPR032191">
    <property type="entry name" value="CNOT1_CAF1_bind"/>
</dbReference>
<feature type="domain" description="CCR4-NOT transcription complex subunit 1 CAF1-binding" evidence="9">
    <location>
        <begin position="1036"/>
        <end position="1257"/>
    </location>
</feature>
<dbReference type="GO" id="GO:0030015">
    <property type="term" value="C:CCR4-NOT core complex"/>
    <property type="evidence" value="ECO:0007669"/>
    <property type="project" value="InterPro"/>
</dbReference>
<feature type="domain" description="CCR4-Not complex component Not1 C-terminal" evidence="7">
    <location>
        <begin position="1870"/>
        <end position="2189"/>
    </location>
</feature>
<dbReference type="Gene3D" id="1.25.40.800">
    <property type="match status" value="1"/>
</dbReference>
<dbReference type="OMA" id="VECHYQL"/>
<dbReference type="InterPro" id="IPR038535">
    <property type="entry name" value="CNOT1_TTP_bind_sf"/>
</dbReference>
<evidence type="ECO:0000259" key="7">
    <source>
        <dbReference type="Pfam" id="PF04054"/>
    </source>
</evidence>